<dbReference type="Proteomes" id="UP000261660">
    <property type="component" value="Unplaced"/>
</dbReference>
<dbReference type="InterPro" id="IPR041698">
    <property type="entry name" value="Methyltransf_25"/>
</dbReference>
<protein>
    <submittedName>
        <fullName evidence="2">Methyltransferase-like protein 27</fullName>
    </submittedName>
</protein>
<dbReference type="CDD" id="cd02440">
    <property type="entry name" value="AdoMet_MTases"/>
    <property type="match status" value="1"/>
</dbReference>
<evidence type="ECO:0000313" key="2">
    <source>
        <dbReference type="Ensembl" id="ENSLBEP00000034830.1"/>
    </source>
</evidence>
<organism evidence="2 3">
    <name type="scientific">Labrus bergylta</name>
    <name type="common">ballan wrasse</name>
    <dbReference type="NCBI Taxonomy" id="56723"/>
    <lineage>
        <taxon>Eukaryota</taxon>
        <taxon>Metazoa</taxon>
        <taxon>Chordata</taxon>
        <taxon>Craniata</taxon>
        <taxon>Vertebrata</taxon>
        <taxon>Euteleostomi</taxon>
        <taxon>Actinopterygii</taxon>
        <taxon>Neopterygii</taxon>
        <taxon>Teleostei</taxon>
        <taxon>Neoteleostei</taxon>
        <taxon>Acanthomorphata</taxon>
        <taxon>Eupercaria</taxon>
        <taxon>Labriformes</taxon>
        <taxon>Labridae</taxon>
        <taxon>Labrus</taxon>
    </lineage>
</organism>
<sequence>MSDCRKTADQVRALLQSCKGNGPQQTRTFYDSWSTYEQDFAMLNYRAPNFGVDFLDATFCGTRADVQVLDVACGSGLVTKLMSELGFRNFVGVDGSEGMLDLAAQSGLYQDLRLALLGTDPLPAQTGTFDVVILVGALSPGFIPVSVVRELCHAAKPGGLVCMVRGEHRGAEHDMYQCDLQRELQLMEEEGLWGQLAVQHTDRYMNDTFPDPDQQGELFLSGTAYLYKKKELHNKEVCLQVSRFLFRASPNHRERARN</sequence>
<dbReference type="InterPro" id="IPR029063">
    <property type="entry name" value="SAM-dependent_MTases_sf"/>
</dbReference>
<proteinExistence type="predicted"/>
<evidence type="ECO:0000313" key="3">
    <source>
        <dbReference type="Proteomes" id="UP000261660"/>
    </source>
</evidence>
<reference evidence="2" key="2">
    <citation type="submission" date="2025-09" db="UniProtKB">
        <authorList>
            <consortium name="Ensembl"/>
        </authorList>
    </citation>
    <scope>IDENTIFICATION</scope>
</reference>
<dbReference type="SUPFAM" id="SSF53335">
    <property type="entry name" value="S-adenosyl-L-methionine-dependent methyltransferases"/>
    <property type="match status" value="1"/>
</dbReference>
<keyword evidence="3" id="KW-1185">Reference proteome</keyword>
<dbReference type="AlphaFoldDB" id="A0A3Q3NJH9"/>
<reference evidence="2" key="1">
    <citation type="submission" date="2025-08" db="UniProtKB">
        <authorList>
            <consortium name="Ensembl"/>
        </authorList>
    </citation>
    <scope>IDENTIFICATION</scope>
</reference>
<evidence type="ECO:0000259" key="1">
    <source>
        <dbReference type="Pfam" id="PF13649"/>
    </source>
</evidence>
<accession>A0A3Q3NJH9</accession>
<dbReference type="Pfam" id="PF13649">
    <property type="entry name" value="Methyltransf_25"/>
    <property type="match status" value="1"/>
</dbReference>
<dbReference type="Gene3D" id="3.40.50.150">
    <property type="entry name" value="Vaccinia Virus protein VP39"/>
    <property type="match status" value="1"/>
</dbReference>
<dbReference type="PANTHER" id="PTHR43591">
    <property type="entry name" value="METHYLTRANSFERASE"/>
    <property type="match status" value="1"/>
</dbReference>
<dbReference type="Ensembl" id="ENSLBET00000036317.1">
    <property type="protein sequence ID" value="ENSLBEP00000034830.1"/>
    <property type="gene ID" value="ENSLBEG00000026166.1"/>
</dbReference>
<dbReference type="STRING" id="56723.ENSLBEP00000034830"/>
<feature type="domain" description="Methyltransferase" evidence="1">
    <location>
        <begin position="68"/>
        <end position="159"/>
    </location>
</feature>
<dbReference type="PANTHER" id="PTHR43591:SF101">
    <property type="entry name" value="METHYLTRANSFERASE-LIKE PROTEIN 27"/>
    <property type="match status" value="1"/>
</dbReference>
<name>A0A3Q3NJH9_9LABR</name>
<dbReference type="InParanoid" id="A0A3Q3NJH9"/>
<dbReference type="GeneTree" id="ENSGT00530000063975"/>